<gene>
    <name evidence="1" type="ORF">S12H4_29448</name>
</gene>
<feature type="non-terminal residue" evidence="1">
    <location>
        <position position="1"/>
    </location>
</feature>
<dbReference type="SUPFAM" id="SSF49303">
    <property type="entry name" value="beta-Galactosidase/glucuronidase domain"/>
    <property type="match status" value="1"/>
</dbReference>
<name>X1SWS8_9ZZZZ</name>
<dbReference type="AlphaFoldDB" id="X1SWS8"/>
<dbReference type="EMBL" id="BARW01016988">
    <property type="protein sequence ID" value="GAI97502.1"/>
    <property type="molecule type" value="Genomic_DNA"/>
</dbReference>
<organism evidence="1">
    <name type="scientific">marine sediment metagenome</name>
    <dbReference type="NCBI Taxonomy" id="412755"/>
    <lineage>
        <taxon>unclassified sequences</taxon>
        <taxon>metagenomes</taxon>
        <taxon>ecological metagenomes</taxon>
    </lineage>
</organism>
<dbReference type="InterPro" id="IPR013783">
    <property type="entry name" value="Ig-like_fold"/>
</dbReference>
<sequence>SIYVINSHYQSFENLKVTAEVYNLDMARKYSKVATISISPDSSNKVFDID</sequence>
<dbReference type="InterPro" id="IPR036156">
    <property type="entry name" value="Beta-gal/glucu_dom_sf"/>
</dbReference>
<protein>
    <submittedName>
        <fullName evidence="1">Uncharacterized protein</fullName>
    </submittedName>
</protein>
<dbReference type="Gene3D" id="2.60.40.10">
    <property type="entry name" value="Immunoglobulins"/>
    <property type="match status" value="1"/>
</dbReference>
<proteinExistence type="predicted"/>
<evidence type="ECO:0000313" key="1">
    <source>
        <dbReference type="EMBL" id="GAI97502.1"/>
    </source>
</evidence>
<accession>X1SWS8</accession>
<comment type="caution">
    <text evidence="1">The sequence shown here is derived from an EMBL/GenBank/DDBJ whole genome shotgun (WGS) entry which is preliminary data.</text>
</comment>
<reference evidence="1" key="1">
    <citation type="journal article" date="2014" name="Front. Microbiol.">
        <title>High frequency of phylogenetically diverse reductive dehalogenase-homologous genes in deep subseafloor sedimentary metagenomes.</title>
        <authorList>
            <person name="Kawai M."/>
            <person name="Futagami T."/>
            <person name="Toyoda A."/>
            <person name="Takaki Y."/>
            <person name="Nishi S."/>
            <person name="Hori S."/>
            <person name="Arai W."/>
            <person name="Tsubouchi T."/>
            <person name="Morono Y."/>
            <person name="Uchiyama I."/>
            <person name="Ito T."/>
            <person name="Fujiyama A."/>
            <person name="Inagaki F."/>
            <person name="Takami H."/>
        </authorList>
    </citation>
    <scope>NUCLEOTIDE SEQUENCE</scope>
    <source>
        <strain evidence="1">Expedition CK06-06</strain>
    </source>
</reference>